<evidence type="ECO:0000256" key="1">
    <source>
        <dbReference type="SAM" id="MobiDB-lite"/>
    </source>
</evidence>
<keyword evidence="3" id="KW-1185">Reference proteome</keyword>
<feature type="compositionally biased region" description="Low complexity" evidence="1">
    <location>
        <begin position="222"/>
        <end position="233"/>
    </location>
</feature>
<protein>
    <submittedName>
        <fullName evidence="2">Uncharacterized protein</fullName>
    </submittedName>
</protein>
<dbReference type="EMBL" id="KL198214">
    <property type="protein sequence ID" value="KDQ05657.1"/>
    <property type="molecule type" value="Genomic_DNA"/>
</dbReference>
<reference evidence="3" key="1">
    <citation type="journal article" date="2014" name="Proc. Natl. Acad. Sci. U.S.A.">
        <title>Extensive sampling of basidiomycete genomes demonstrates inadequacy of the white-rot/brown-rot paradigm for wood decay fungi.</title>
        <authorList>
            <person name="Riley R."/>
            <person name="Salamov A.A."/>
            <person name="Brown D.W."/>
            <person name="Nagy L.G."/>
            <person name="Floudas D."/>
            <person name="Held B.W."/>
            <person name="Levasseur A."/>
            <person name="Lombard V."/>
            <person name="Morin E."/>
            <person name="Otillar R."/>
            <person name="Lindquist E.A."/>
            <person name="Sun H."/>
            <person name="LaButti K.M."/>
            <person name="Schmutz J."/>
            <person name="Jabbour D."/>
            <person name="Luo H."/>
            <person name="Baker S.E."/>
            <person name="Pisabarro A.G."/>
            <person name="Walton J.D."/>
            <person name="Blanchette R.A."/>
            <person name="Henrissat B."/>
            <person name="Martin F."/>
            <person name="Cullen D."/>
            <person name="Hibbett D.S."/>
            <person name="Grigoriev I.V."/>
        </authorList>
    </citation>
    <scope>NUCLEOTIDE SEQUENCE [LARGE SCALE GENOMIC DNA]</scope>
    <source>
        <strain evidence="3">FD-172 SS1</strain>
    </source>
</reference>
<feature type="compositionally biased region" description="Polar residues" evidence="1">
    <location>
        <begin position="137"/>
        <end position="148"/>
    </location>
</feature>
<feature type="region of interest" description="Disordered" evidence="1">
    <location>
        <begin position="218"/>
        <end position="256"/>
    </location>
</feature>
<dbReference type="STRING" id="930990.A0A067M1A0"/>
<feature type="region of interest" description="Disordered" evidence="1">
    <location>
        <begin position="129"/>
        <end position="148"/>
    </location>
</feature>
<evidence type="ECO:0000313" key="2">
    <source>
        <dbReference type="EMBL" id="KDQ05657.1"/>
    </source>
</evidence>
<name>A0A067M1A0_BOTB1</name>
<dbReference type="InParanoid" id="A0A067M1A0"/>
<accession>A0A067M1A0</accession>
<gene>
    <name evidence="2" type="ORF">BOTBODRAFT_182350</name>
</gene>
<dbReference type="OrthoDB" id="3007288at2759"/>
<proteinExistence type="predicted"/>
<dbReference type="AlphaFoldDB" id="A0A067M1A0"/>
<organism evidence="2 3">
    <name type="scientific">Botryobasidium botryosum (strain FD-172 SS1)</name>
    <dbReference type="NCBI Taxonomy" id="930990"/>
    <lineage>
        <taxon>Eukaryota</taxon>
        <taxon>Fungi</taxon>
        <taxon>Dikarya</taxon>
        <taxon>Basidiomycota</taxon>
        <taxon>Agaricomycotina</taxon>
        <taxon>Agaricomycetes</taxon>
        <taxon>Cantharellales</taxon>
        <taxon>Botryobasidiaceae</taxon>
        <taxon>Botryobasidium</taxon>
    </lineage>
</organism>
<evidence type="ECO:0000313" key="3">
    <source>
        <dbReference type="Proteomes" id="UP000027195"/>
    </source>
</evidence>
<dbReference type="Proteomes" id="UP000027195">
    <property type="component" value="Unassembled WGS sequence"/>
</dbReference>
<dbReference type="HOGENOM" id="CLU_1245167_0_0_1"/>
<sequence>MRAACRFAVWDPSRTDYGNPAVCEAAHDYLKENCAVNGLEDIFDNPSQSRTAALNHQLSVEASYVKGILKDLVRAGVLPEPGKTKTSLTKSVRDGMSKFTGSRKNSTVQHAIHLLILRAFARTKPHLLKESTRSKESQPPSESMTEQTVVAVDRSQKQRAPGTAANRTDFFSCLTTFFQEHQEKWGDNVSNGGWVKYIDDAIQVERREHPEDLLPIIPTRDSSASAASTSTGTPVYNPSLPGQVESHGGTFMTPPPPSNLSQFSALFLSPGVSN</sequence>